<keyword evidence="2" id="KW-1185">Reference proteome</keyword>
<dbReference type="EMBL" id="MZ028627">
    <property type="protein sequence ID" value="QWS68182.1"/>
    <property type="molecule type" value="Genomic_DNA"/>
</dbReference>
<protein>
    <submittedName>
        <fullName evidence="1">Uncharacterized protein</fullName>
    </submittedName>
</protein>
<gene>
    <name evidence="1" type="primary">65</name>
    <name evidence="1" type="ORF">SEA_VANLEE_65</name>
</gene>
<evidence type="ECO:0000313" key="1">
    <source>
        <dbReference type="EMBL" id="QWS68182.1"/>
    </source>
</evidence>
<organism evidence="1 2">
    <name type="scientific">Gordonia phage VanLee</name>
    <dbReference type="NCBI Taxonomy" id="2845816"/>
    <lineage>
        <taxon>Viruses</taxon>
        <taxon>Duplodnaviria</taxon>
        <taxon>Heunggongvirae</taxon>
        <taxon>Uroviricota</taxon>
        <taxon>Caudoviricetes</taxon>
        <taxon>Kruegerviridae</taxon>
        <taxon>Vanleevirus</taxon>
        <taxon>Vanleevirus vanlee</taxon>
    </lineage>
</organism>
<name>A0A8F2D9G4_9CAUD</name>
<dbReference type="GeneID" id="80020477"/>
<proteinExistence type="predicted"/>
<reference evidence="1" key="1">
    <citation type="submission" date="2021-04" db="EMBL/GenBank/DDBJ databases">
        <authorList>
            <person name="Barnhill K.B."/>
            <person name="Biggs A.M."/>
            <person name="Bland J."/>
            <person name="Choudhary H.M."/>
            <person name="Crogan R.E."/>
            <person name="Finocchiaro A.B."/>
            <person name="Franco V."/>
            <person name="Fuller T.A."/>
            <person name="Hanwacker C.G."/>
            <person name="Howard Z.E."/>
            <person name="Iqbal M."/>
            <person name="Mathew A.M."/>
            <person name="Miller S."/>
            <person name="Padhye S."/>
            <person name="Rainey E."/>
            <person name="Rodriguez A."/>
            <person name="Stewart E."/>
            <person name="Otero L.A."/>
            <person name="Chase M.A."/>
            <person name="Pollenz R.S."/>
            <person name="Garlena R.A."/>
            <person name="Russell D.A."/>
            <person name="Jacobs-Sera D."/>
            <person name="Hatfull G.F."/>
        </authorList>
    </citation>
    <scope>NUCLEOTIDE SEQUENCE</scope>
</reference>
<evidence type="ECO:0000313" key="2">
    <source>
        <dbReference type="Proteomes" id="UP000683422"/>
    </source>
</evidence>
<dbReference type="KEGG" id="vg:80020477"/>
<accession>A0A8F2D9G4</accession>
<dbReference type="RefSeq" id="YP_010755806.1">
    <property type="nucleotide sequence ID" value="NC_073474.1"/>
</dbReference>
<sequence length="69" mass="7562">MNPLIRIEDVNGAVHYVNALTITVLSPRTIPAEKGVRVDFGSTQFMTLSGYTVDEFAEIVRKALSGITH</sequence>
<dbReference type="Proteomes" id="UP000683422">
    <property type="component" value="Segment"/>
</dbReference>